<keyword evidence="8" id="KW-0995">Kinetochore</keyword>
<evidence type="ECO:0000313" key="15">
    <source>
        <dbReference type="EMBL" id="KAH0854715.1"/>
    </source>
</evidence>
<evidence type="ECO:0000256" key="3">
    <source>
        <dbReference type="ARBA" id="ARBA00006245"/>
    </source>
</evidence>
<evidence type="ECO:0000256" key="8">
    <source>
        <dbReference type="ARBA" id="ARBA00022838"/>
    </source>
</evidence>
<dbReference type="EMBL" id="JAGKQM010000313">
    <property type="protein sequence ID" value="KAH0854715.1"/>
    <property type="molecule type" value="Genomic_DNA"/>
</dbReference>
<dbReference type="Pfam" id="PF20665">
    <property type="entry name" value="Zw10_middle"/>
    <property type="match status" value="1"/>
</dbReference>
<reference evidence="15 16" key="1">
    <citation type="submission" date="2021-05" db="EMBL/GenBank/DDBJ databases">
        <title>Genome Assembly of Synthetic Allotetraploid Brassica napus Reveals Homoeologous Exchanges between Subgenomes.</title>
        <authorList>
            <person name="Davis J.T."/>
        </authorList>
    </citation>
    <scope>NUCLEOTIDE SEQUENCE [LARGE SCALE GENOMIC DNA]</scope>
    <source>
        <strain evidence="16">cv. Da-Ae</strain>
        <tissue evidence="15">Seedling</tissue>
    </source>
</reference>
<keyword evidence="10" id="KW-0137">Centromere</keyword>
<gene>
    <name evidence="15" type="ORF">HID58_057758</name>
</gene>
<evidence type="ECO:0000256" key="5">
    <source>
        <dbReference type="ARBA" id="ARBA00022490"/>
    </source>
</evidence>
<evidence type="ECO:0000256" key="1">
    <source>
        <dbReference type="ARBA" id="ARBA00004496"/>
    </source>
</evidence>
<dbReference type="PANTHER" id="PTHR12205:SF0">
    <property type="entry name" value="CENTROMERE_KINETOCHORE PROTEIN ZW10 HOMOLOG"/>
    <property type="match status" value="1"/>
</dbReference>
<evidence type="ECO:0000259" key="11">
    <source>
        <dbReference type="Pfam" id="PF06248"/>
    </source>
</evidence>
<dbReference type="Gene3D" id="1.10.357.150">
    <property type="match status" value="1"/>
</dbReference>
<evidence type="ECO:0000259" key="12">
    <source>
        <dbReference type="Pfam" id="PF20665"/>
    </source>
</evidence>
<dbReference type="PANTHER" id="PTHR12205">
    <property type="entry name" value="CENTROMERE/KINETOCHORE PROTEIN ZW10"/>
    <property type="match status" value="1"/>
</dbReference>
<keyword evidence="4" id="KW-0158">Chromosome</keyword>
<dbReference type="InterPro" id="IPR048344">
    <property type="entry name" value="Zw10_middle"/>
</dbReference>
<accession>A0ABQ7XI67</accession>
<comment type="caution">
    <text evidence="15">The sequence shown here is derived from an EMBL/GenBank/DDBJ whole genome shotgun (WGS) entry which is preliminary data.</text>
</comment>
<keyword evidence="7" id="KW-0498">Mitosis</keyword>
<name>A0ABQ7XI67_BRANA</name>
<comment type="similarity">
    <text evidence="3">Belongs to the ZW10 family.</text>
</comment>
<evidence type="ECO:0000256" key="6">
    <source>
        <dbReference type="ARBA" id="ARBA00022618"/>
    </source>
</evidence>
<dbReference type="Pfam" id="PF20666">
    <property type="entry name" value="ZW10_C"/>
    <property type="match status" value="1"/>
</dbReference>
<feature type="domain" description="ZW10 C-terminal helical" evidence="14">
    <location>
        <begin position="632"/>
        <end position="715"/>
    </location>
</feature>
<feature type="domain" description="Centromere/kinetochore protein zw10 N-terminal" evidence="11">
    <location>
        <begin position="80"/>
        <end position="172"/>
    </location>
</feature>
<dbReference type="Pfam" id="PF06248">
    <property type="entry name" value="Zw10_N"/>
    <property type="match status" value="1"/>
</dbReference>
<evidence type="ECO:0000256" key="7">
    <source>
        <dbReference type="ARBA" id="ARBA00022776"/>
    </source>
</evidence>
<proteinExistence type="inferred from homology"/>
<evidence type="ECO:0000259" key="14">
    <source>
        <dbReference type="Pfam" id="PF22766"/>
    </source>
</evidence>
<feature type="domain" description="Centromere/kinetochore protein zw10 middle" evidence="12">
    <location>
        <begin position="212"/>
        <end position="442"/>
    </location>
</feature>
<feature type="domain" description="Centromere/kinetochore protein zw10 C-terminal" evidence="13">
    <location>
        <begin position="469"/>
        <end position="595"/>
    </location>
</feature>
<dbReference type="InterPro" id="IPR048343">
    <property type="entry name" value="ZW10_C"/>
</dbReference>
<evidence type="ECO:0000256" key="4">
    <source>
        <dbReference type="ARBA" id="ARBA00022454"/>
    </source>
</evidence>
<feature type="domain" description="ZW10 C-terminal helical" evidence="14">
    <location>
        <begin position="734"/>
        <end position="786"/>
    </location>
</feature>
<dbReference type="Proteomes" id="UP000824890">
    <property type="component" value="Unassembled WGS sequence"/>
</dbReference>
<evidence type="ECO:0000259" key="13">
    <source>
        <dbReference type="Pfam" id="PF20666"/>
    </source>
</evidence>
<evidence type="ECO:0000256" key="10">
    <source>
        <dbReference type="ARBA" id="ARBA00023328"/>
    </source>
</evidence>
<dbReference type="Pfam" id="PF22766">
    <property type="entry name" value="ZW10_C2"/>
    <property type="match status" value="2"/>
</dbReference>
<evidence type="ECO:0000256" key="9">
    <source>
        <dbReference type="ARBA" id="ARBA00023306"/>
    </source>
</evidence>
<keyword evidence="16" id="KW-1185">Reference proteome</keyword>
<keyword evidence="6" id="KW-0132">Cell division</keyword>
<evidence type="ECO:0008006" key="17">
    <source>
        <dbReference type="Google" id="ProtNLM"/>
    </source>
</evidence>
<evidence type="ECO:0000256" key="2">
    <source>
        <dbReference type="ARBA" id="ARBA00004629"/>
    </source>
</evidence>
<sequence length="791" mass="89471">MAYYLLHFIVVHCHHHITNFSLIGKHLLLRRRRPPPSLRHAGDRRVIRSINVRDLLAGHDLNDPTTPLSAPDLRLLINRLESHSLRIKSKVQSYLVAHHSEFSDLFSTCQDAVSRTRLISDDVSDVVELISDRPVDVEIRKVVDEITEKTKEVRLKRESLELVSAIVGICEAVEETKVALRGGLDSLLRGELKGVLRVGEEEEGEPVAYALLRKDWSDCFDEIQEVLARFMGSAVRFELDSSKLRISYQLSVGEITGIALTTVLEAMEVIGMLDYGLAKAADLIFKHVITPAVTHASTFNAVEYSCKTSGDITEQTLKIEQSSDHKTEDVDGEAIYSGILKVVKFICSSLCFGNVTWIHSFGRFTWPRISELIISKFLSKVVPEDASKLADFQKVIERTFQFETALKELSFISPSDSEGRLSKYAENVEKKIEILAKARSLMLQCNFTIPKGLAMRNANSSKHMVRLLFSSEVCMVSEAAYQLMHLVHKTLEDVCVSSARVASEFYHAARDSILLYEAVVPVKRNNSMASIRPLFFCTTIVYICLKRYLDLLLSIVLASLAPSRNMQYLLTPRFKLMAEEVLQRQVQLVVSSLQEAVDSADGFQDTHQIKQFESAKFSIEQSRESAYDMGASLTAQTYKLSMCLVLESVFRRITRDILLLDDMAADETFQLQRLIHLMFENLSSLLGSLKSADETSRPLDDLIPSLRKTRKLAGMSFLLSLFTSPLNFNTKLWYMLELLDMPLKSVTSAWESGELFSCNFTRTEVQDFIKAIFADSPLRKECLWRIEDVVN</sequence>
<comment type="subcellular location">
    <subcellularLocation>
        <location evidence="2">Chromosome</location>
        <location evidence="2">Centromere</location>
        <location evidence="2">Kinetochore</location>
    </subcellularLocation>
    <subcellularLocation>
        <location evidence="1">Cytoplasm</location>
    </subcellularLocation>
</comment>
<dbReference type="InterPro" id="IPR055148">
    <property type="entry name" value="ZW10_C_2"/>
</dbReference>
<organism evidence="15 16">
    <name type="scientific">Brassica napus</name>
    <name type="common">Rape</name>
    <dbReference type="NCBI Taxonomy" id="3708"/>
    <lineage>
        <taxon>Eukaryota</taxon>
        <taxon>Viridiplantae</taxon>
        <taxon>Streptophyta</taxon>
        <taxon>Embryophyta</taxon>
        <taxon>Tracheophyta</taxon>
        <taxon>Spermatophyta</taxon>
        <taxon>Magnoliopsida</taxon>
        <taxon>eudicotyledons</taxon>
        <taxon>Gunneridae</taxon>
        <taxon>Pentapetalae</taxon>
        <taxon>rosids</taxon>
        <taxon>malvids</taxon>
        <taxon>Brassicales</taxon>
        <taxon>Brassicaceae</taxon>
        <taxon>Brassiceae</taxon>
        <taxon>Brassica</taxon>
    </lineage>
</organism>
<keyword evidence="9" id="KW-0131">Cell cycle</keyword>
<keyword evidence="5" id="KW-0963">Cytoplasm</keyword>
<protein>
    <recommendedName>
        <fullName evidence="17">Centromere/kinetochore protein zw10 homolog</fullName>
    </recommendedName>
</protein>
<dbReference type="InterPro" id="IPR009361">
    <property type="entry name" value="Zw10_N"/>
</dbReference>
<dbReference type="InterPro" id="IPR046362">
    <property type="entry name" value="Zw10/DSL1_C_sf"/>
</dbReference>
<evidence type="ECO:0000313" key="16">
    <source>
        <dbReference type="Proteomes" id="UP000824890"/>
    </source>
</evidence>